<evidence type="ECO:0000256" key="1">
    <source>
        <dbReference type="SAM" id="Phobius"/>
    </source>
</evidence>
<keyword evidence="1" id="KW-0812">Transmembrane</keyword>
<feature type="non-terminal residue" evidence="2">
    <location>
        <position position="1"/>
    </location>
</feature>
<feature type="transmembrane region" description="Helical" evidence="1">
    <location>
        <begin position="25"/>
        <end position="45"/>
    </location>
</feature>
<dbReference type="AlphaFoldDB" id="A0A382TSH3"/>
<protein>
    <submittedName>
        <fullName evidence="2">Uncharacterized protein</fullName>
    </submittedName>
</protein>
<sequence length="56" mass="6325">TTVQMIGISLMLYQDKLLGLPTYEIGIAFMLVAAGLTLWSMIDYLRTAWPMMIGRD</sequence>
<keyword evidence="1" id="KW-1133">Transmembrane helix</keyword>
<accession>A0A382TSH3</accession>
<evidence type="ECO:0000313" key="2">
    <source>
        <dbReference type="EMBL" id="SVD24672.1"/>
    </source>
</evidence>
<dbReference type="EMBL" id="UINC01138616">
    <property type="protein sequence ID" value="SVD24672.1"/>
    <property type="molecule type" value="Genomic_DNA"/>
</dbReference>
<name>A0A382TSH3_9ZZZZ</name>
<proteinExistence type="predicted"/>
<keyword evidence="1" id="KW-0472">Membrane</keyword>
<organism evidence="2">
    <name type="scientific">marine metagenome</name>
    <dbReference type="NCBI Taxonomy" id="408172"/>
    <lineage>
        <taxon>unclassified sequences</taxon>
        <taxon>metagenomes</taxon>
        <taxon>ecological metagenomes</taxon>
    </lineage>
</organism>
<reference evidence="2" key="1">
    <citation type="submission" date="2018-05" db="EMBL/GenBank/DDBJ databases">
        <authorList>
            <person name="Lanie J.A."/>
            <person name="Ng W.-L."/>
            <person name="Kazmierczak K.M."/>
            <person name="Andrzejewski T.M."/>
            <person name="Davidsen T.M."/>
            <person name="Wayne K.J."/>
            <person name="Tettelin H."/>
            <person name="Glass J.I."/>
            <person name="Rusch D."/>
            <person name="Podicherti R."/>
            <person name="Tsui H.-C.T."/>
            <person name="Winkler M.E."/>
        </authorList>
    </citation>
    <scope>NUCLEOTIDE SEQUENCE</scope>
</reference>
<gene>
    <name evidence="2" type="ORF">METZ01_LOCUS377526</name>
</gene>